<dbReference type="AlphaFoldDB" id="A0A8J1UHN5"/>
<dbReference type="SUPFAM" id="SSF52058">
    <property type="entry name" value="L domain-like"/>
    <property type="match status" value="1"/>
</dbReference>
<name>A0A8J1UHN5_OWEFU</name>
<keyword evidence="1" id="KW-0433">Leucine-rich repeat</keyword>
<evidence type="ECO:0000256" key="3">
    <source>
        <dbReference type="ARBA" id="ARBA00022737"/>
    </source>
</evidence>
<evidence type="ECO:0000313" key="5">
    <source>
        <dbReference type="Proteomes" id="UP000749559"/>
    </source>
</evidence>
<dbReference type="SMART" id="SM00369">
    <property type="entry name" value="LRR_TYP"/>
    <property type="match status" value="3"/>
</dbReference>
<dbReference type="GO" id="GO:0005615">
    <property type="term" value="C:extracellular space"/>
    <property type="evidence" value="ECO:0007669"/>
    <property type="project" value="TreeGrafter"/>
</dbReference>
<dbReference type="PANTHER" id="PTHR24373">
    <property type="entry name" value="SLIT RELATED LEUCINE-RICH REPEAT NEURONAL PROTEIN"/>
    <property type="match status" value="1"/>
</dbReference>
<protein>
    <submittedName>
        <fullName evidence="4">Uncharacterized protein</fullName>
    </submittedName>
</protein>
<dbReference type="Pfam" id="PF13855">
    <property type="entry name" value="LRR_8"/>
    <property type="match status" value="1"/>
</dbReference>
<feature type="non-terminal residue" evidence="4">
    <location>
        <position position="417"/>
    </location>
</feature>
<dbReference type="InterPro" id="IPR001611">
    <property type="entry name" value="Leu-rich_rpt"/>
</dbReference>
<accession>A0A8J1UHN5</accession>
<evidence type="ECO:0000256" key="2">
    <source>
        <dbReference type="ARBA" id="ARBA00022729"/>
    </source>
</evidence>
<keyword evidence="5" id="KW-1185">Reference proteome</keyword>
<dbReference type="GO" id="GO:0031012">
    <property type="term" value="C:extracellular matrix"/>
    <property type="evidence" value="ECO:0007669"/>
    <property type="project" value="TreeGrafter"/>
</dbReference>
<keyword evidence="3" id="KW-0677">Repeat</keyword>
<proteinExistence type="predicted"/>
<organism evidence="4 5">
    <name type="scientific">Owenia fusiformis</name>
    <name type="common">Polychaete worm</name>
    <dbReference type="NCBI Taxonomy" id="6347"/>
    <lineage>
        <taxon>Eukaryota</taxon>
        <taxon>Metazoa</taxon>
        <taxon>Spiralia</taxon>
        <taxon>Lophotrochozoa</taxon>
        <taxon>Annelida</taxon>
        <taxon>Polychaeta</taxon>
        <taxon>Sedentaria</taxon>
        <taxon>Canalipalpata</taxon>
        <taxon>Sabellida</taxon>
        <taxon>Oweniida</taxon>
        <taxon>Oweniidae</taxon>
        <taxon>Owenia</taxon>
    </lineage>
</organism>
<comment type="caution">
    <text evidence="4">The sequence shown here is derived from an EMBL/GenBank/DDBJ whole genome shotgun (WGS) entry which is preliminary data.</text>
</comment>
<dbReference type="Gene3D" id="3.80.10.10">
    <property type="entry name" value="Ribonuclease Inhibitor"/>
    <property type="match status" value="2"/>
</dbReference>
<dbReference type="InterPro" id="IPR032675">
    <property type="entry name" value="LRR_dom_sf"/>
</dbReference>
<dbReference type="InterPro" id="IPR050328">
    <property type="entry name" value="Dev_Immune_Receptor"/>
</dbReference>
<dbReference type="InterPro" id="IPR003591">
    <property type="entry name" value="Leu-rich_rpt_typical-subtyp"/>
</dbReference>
<sequence>MLLKVGFIICLCISGTSLERGNKKTIREQEANLETNTKQYDLEDNLGFNEKRNMTWFGHENYEQERIKETWNDESNTGEFANVETYVMGDDVKVQLKNNCDFCNCINWILNSISCDCRQYMLNKTCTNLSELVSCIPYITFSLDISGFNFGTIQNGSFSNLPELTDLSLTDCNITRLEPDAFKGIKNLERLRIVDIGKNKEGISNLNYHLLRNCDTIQTLTLGKVRNIENDTFSAVASLKKLILQHKGILEHYKPFQALHNLRFLVLSQIGLRRIPDVILSYLVRLEKLHLENNEITSLSFKGNLGPRKKFCLLIQSNNIKSITKADMSQFINVASFELNLADNAIEDTEPNFLVDIKQIKTLSFEGNPKFGKTNLMHLLIGLKGKSIFKLEMTGCGIVIDKFNSSILKPLENSNLQ</sequence>
<dbReference type="PROSITE" id="PS51450">
    <property type="entry name" value="LRR"/>
    <property type="match status" value="1"/>
</dbReference>
<reference evidence="4" key="1">
    <citation type="submission" date="2022-03" db="EMBL/GenBank/DDBJ databases">
        <authorList>
            <person name="Martin C."/>
        </authorList>
    </citation>
    <scope>NUCLEOTIDE SEQUENCE</scope>
</reference>
<evidence type="ECO:0000313" key="4">
    <source>
        <dbReference type="EMBL" id="CAH1785380.1"/>
    </source>
</evidence>
<evidence type="ECO:0000256" key="1">
    <source>
        <dbReference type="ARBA" id="ARBA00022614"/>
    </source>
</evidence>
<dbReference type="Proteomes" id="UP000749559">
    <property type="component" value="Unassembled WGS sequence"/>
</dbReference>
<dbReference type="EMBL" id="CAIIXF020000006">
    <property type="protein sequence ID" value="CAH1785380.1"/>
    <property type="molecule type" value="Genomic_DNA"/>
</dbReference>
<dbReference type="PANTHER" id="PTHR24373:SF370">
    <property type="entry name" value="FISH-LIPS, ISOFORM E"/>
    <property type="match status" value="1"/>
</dbReference>
<dbReference type="OrthoDB" id="676979at2759"/>
<gene>
    <name evidence="4" type="ORF">OFUS_LOCUS11449</name>
</gene>
<keyword evidence="2" id="KW-0732">Signal</keyword>